<dbReference type="Pfam" id="PF00512">
    <property type="entry name" value="HisKA"/>
    <property type="match status" value="1"/>
</dbReference>
<dbReference type="PANTHER" id="PTHR45569">
    <property type="entry name" value="SENSOR PROTEIN KDPD"/>
    <property type="match status" value="1"/>
</dbReference>
<feature type="transmembrane region" description="Helical" evidence="4">
    <location>
        <begin position="6"/>
        <end position="36"/>
    </location>
</feature>
<reference evidence="6 7" key="1">
    <citation type="submission" date="2018-04" db="EMBL/GenBank/DDBJ databases">
        <title>Novel Campyloabacter and Helicobacter Species and Strains.</title>
        <authorList>
            <person name="Mannion A.J."/>
            <person name="Shen Z."/>
            <person name="Fox J.G."/>
        </authorList>
    </citation>
    <scope>NUCLEOTIDE SEQUENCE [LARGE SCALE GENOMIC DNA]</scope>
    <source>
        <strain evidence="6 7">MIT 17-337</strain>
    </source>
</reference>
<keyword evidence="4" id="KW-1133">Transmembrane helix</keyword>
<organism evidence="6 7">
    <name type="scientific">Helicobacter didelphidarum</name>
    <dbReference type="NCBI Taxonomy" id="2040648"/>
    <lineage>
        <taxon>Bacteria</taxon>
        <taxon>Pseudomonadati</taxon>
        <taxon>Campylobacterota</taxon>
        <taxon>Epsilonproteobacteria</taxon>
        <taxon>Campylobacterales</taxon>
        <taxon>Helicobacteraceae</taxon>
        <taxon>Helicobacter</taxon>
    </lineage>
</organism>
<evidence type="ECO:0000313" key="7">
    <source>
        <dbReference type="Proteomes" id="UP000256379"/>
    </source>
</evidence>
<proteinExistence type="predicted"/>
<keyword evidence="4" id="KW-0472">Membrane</keyword>
<keyword evidence="6" id="KW-0418">Kinase</keyword>
<evidence type="ECO:0000256" key="4">
    <source>
        <dbReference type="SAM" id="Phobius"/>
    </source>
</evidence>
<keyword evidence="3" id="KW-0175">Coiled coil</keyword>
<dbReference type="OrthoDB" id="5377414at2"/>
<dbReference type="EMBL" id="NXLQ01000002">
    <property type="protein sequence ID" value="RDU67101.1"/>
    <property type="molecule type" value="Genomic_DNA"/>
</dbReference>
<dbReference type="InterPro" id="IPR003661">
    <property type="entry name" value="HisK_dim/P_dom"/>
</dbReference>
<keyword evidence="4" id="KW-0812">Transmembrane</keyword>
<dbReference type="PROSITE" id="PS50109">
    <property type="entry name" value="HIS_KIN"/>
    <property type="match status" value="1"/>
</dbReference>
<dbReference type="GO" id="GO:0005886">
    <property type="term" value="C:plasma membrane"/>
    <property type="evidence" value="ECO:0007669"/>
    <property type="project" value="TreeGrafter"/>
</dbReference>
<dbReference type="Proteomes" id="UP000256379">
    <property type="component" value="Unassembled WGS sequence"/>
</dbReference>
<feature type="domain" description="Histidine kinase" evidence="5">
    <location>
        <begin position="124"/>
        <end position="334"/>
    </location>
</feature>
<dbReference type="InterPro" id="IPR003594">
    <property type="entry name" value="HATPase_dom"/>
</dbReference>
<dbReference type="SUPFAM" id="SSF55874">
    <property type="entry name" value="ATPase domain of HSP90 chaperone/DNA topoisomerase II/histidine kinase"/>
    <property type="match status" value="1"/>
</dbReference>
<evidence type="ECO:0000256" key="3">
    <source>
        <dbReference type="SAM" id="Coils"/>
    </source>
</evidence>
<dbReference type="InterPro" id="IPR036097">
    <property type="entry name" value="HisK_dim/P_sf"/>
</dbReference>
<dbReference type="RefSeq" id="WP_115542398.1">
    <property type="nucleotide sequence ID" value="NZ_NXLQ01000002.1"/>
</dbReference>
<keyword evidence="6" id="KW-0808">Transferase</keyword>
<sequence length="334" mass="38662">MLIPCIVFITSILLILFEYYESAVIINMIGFIFTLITFSKTKQIMQEQKLIKDNTISSTKAALNILTQKNFNTINLKSLKKENNPYTNELKALSEEMQKQQNRIRKRTQKLHEKNMQSMQLLSAISHEIKNPLSIIQASIETILLQPTIDDSMRNKLLNRIVLYSKKINALLNKLSLSQSLEHSIITVKMETFDIKVLCEDAIDGFKNYLLKNVYKEKRIIVKGENREIFADKILIEQVLNNLIYNALKYANTQVLVIIKESYIEVIDDGDGVNKAELHQLTKKFYQGTNAKKNEHSLGLGLFIVKEIAKIHNVKIEFFTRKNKKEGLCVRFYI</sequence>
<comment type="caution">
    <text evidence="6">The sequence shown here is derived from an EMBL/GenBank/DDBJ whole genome shotgun (WGS) entry which is preliminary data.</text>
</comment>
<dbReference type="Pfam" id="PF02518">
    <property type="entry name" value="HATPase_c"/>
    <property type="match status" value="1"/>
</dbReference>
<dbReference type="AlphaFoldDB" id="A0A3D8IR73"/>
<dbReference type="SMART" id="SM00387">
    <property type="entry name" value="HATPase_c"/>
    <property type="match status" value="1"/>
</dbReference>
<dbReference type="EC" id="2.7.13.3" evidence="2"/>
<evidence type="ECO:0000313" key="6">
    <source>
        <dbReference type="EMBL" id="RDU67101.1"/>
    </source>
</evidence>
<feature type="coiled-coil region" evidence="3">
    <location>
        <begin position="76"/>
        <end position="110"/>
    </location>
</feature>
<protein>
    <recommendedName>
        <fullName evidence="2">histidine kinase</fullName>
        <ecNumber evidence="2">2.7.13.3</ecNumber>
    </recommendedName>
</protein>
<dbReference type="SMART" id="SM00388">
    <property type="entry name" value="HisKA"/>
    <property type="match status" value="1"/>
</dbReference>
<dbReference type="InterPro" id="IPR005467">
    <property type="entry name" value="His_kinase_dom"/>
</dbReference>
<evidence type="ECO:0000259" key="5">
    <source>
        <dbReference type="PROSITE" id="PS50109"/>
    </source>
</evidence>
<keyword evidence="7" id="KW-1185">Reference proteome</keyword>
<dbReference type="PANTHER" id="PTHR45569:SF1">
    <property type="entry name" value="SENSOR PROTEIN KDPD"/>
    <property type="match status" value="1"/>
</dbReference>
<comment type="catalytic activity">
    <reaction evidence="1">
        <text>ATP + protein L-histidine = ADP + protein N-phospho-L-histidine.</text>
        <dbReference type="EC" id="2.7.13.3"/>
    </reaction>
</comment>
<evidence type="ECO:0000256" key="2">
    <source>
        <dbReference type="ARBA" id="ARBA00012438"/>
    </source>
</evidence>
<dbReference type="CDD" id="cd00075">
    <property type="entry name" value="HATPase"/>
    <property type="match status" value="1"/>
</dbReference>
<dbReference type="InterPro" id="IPR052023">
    <property type="entry name" value="Histidine_kinase_KdpD"/>
</dbReference>
<accession>A0A3D8IR73</accession>
<dbReference type="CDD" id="cd00082">
    <property type="entry name" value="HisKA"/>
    <property type="match status" value="1"/>
</dbReference>
<evidence type="ECO:0000256" key="1">
    <source>
        <dbReference type="ARBA" id="ARBA00000085"/>
    </source>
</evidence>
<dbReference type="GO" id="GO:0000155">
    <property type="term" value="F:phosphorelay sensor kinase activity"/>
    <property type="evidence" value="ECO:0007669"/>
    <property type="project" value="InterPro"/>
</dbReference>
<gene>
    <name evidence="6" type="ORF">CQA53_02280</name>
</gene>
<dbReference type="SUPFAM" id="SSF47384">
    <property type="entry name" value="Homodimeric domain of signal transducing histidine kinase"/>
    <property type="match status" value="1"/>
</dbReference>
<dbReference type="Gene3D" id="1.10.287.130">
    <property type="match status" value="1"/>
</dbReference>
<name>A0A3D8IR73_9HELI</name>
<dbReference type="InterPro" id="IPR036890">
    <property type="entry name" value="HATPase_C_sf"/>
</dbReference>
<dbReference type="Gene3D" id="3.30.565.10">
    <property type="entry name" value="Histidine kinase-like ATPase, C-terminal domain"/>
    <property type="match status" value="1"/>
</dbReference>